<evidence type="ECO:0000313" key="11">
    <source>
        <dbReference type="EMBL" id="GHA87183.1"/>
    </source>
</evidence>
<reference evidence="11" key="1">
    <citation type="journal article" date="2014" name="Int. J. Syst. Evol. Microbiol.">
        <title>Complete genome sequence of Corynebacterium casei LMG S-19264T (=DSM 44701T), isolated from a smear-ripened cheese.</title>
        <authorList>
            <consortium name="US DOE Joint Genome Institute (JGI-PGF)"/>
            <person name="Walter F."/>
            <person name="Albersmeier A."/>
            <person name="Kalinowski J."/>
            <person name="Ruckert C."/>
        </authorList>
    </citation>
    <scope>NUCLEOTIDE SEQUENCE</scope>
    <source>
        <strain evidence="11">KCTC 32513</strain>
    </source>
</reference>
<sequence>MIAQFSSWWDGREPRERLLLAVLSALVAVFLILFAVVLPLQATTSKAQSDLLRAKANLALVSRLSPDQGTAGPRAPFDRSVLITVARAQNVKLTRVQPDGDGAFSVWIDEAETQALYGFFNDLIGAYTVTLDRVVVSTDANGRLSAQFTVG</sequence>
<protein>
    <recommendedName>
        <fullName evidence="13">Type II secretion system protein M</fullName>
    </recommendedName>
</protein>
<keyword evidence="7" id="KW-0653">Protein transport</keyword>
<dbReference type="InterPro" id="IPR023229">
    <property type="entry name" value="T2SS_M_periplasmic_sf"/>
</dbReference>
<evidence type="ECO:0008006" key="13">
    <source>
        <dbReference type="Google" id="ProtNLM"/>
    </source>
</evidence>
<comment type="caution">
    <text evidence="11">The sequence shown here is derived from an EMBL/GenBank/DDBJ whole genome shotgun (WGS) entry which is preliminary data.</text>
</comment>
<evidence type="ECO:0000256" key="1">
    <source>
        <dbReference type="ARBA" id="ARBA00004377"/>
    </source>
</evidence>
<keyword evidence="9 10" id="KW-0472">Membrane</keyword>
<evidence type="ECO:0000256" key="3">
    <source>
        <dbReference type="ARBA" id="ARBA00022448"/>
    </source>
</evidence>
<dbReference type="Pfam" id="PF04612">
    <property type="entry name" value="T2SSM"/>
    <property type="match status" value="1"/>
</dbReference>
<accession>A0A8J3CPI6</accession>
<dbReference type="GO" id="GO:0005886">
    <property type="term" value="C:plasma membrane"/>
    <property type="evidence" value="ECO:0007669"/>
    <property type="project" value="UniProtKB-SubCell"/>
</dbReference>
<evidence type="ECO:0000256" key="2">
    <source>
        <dbReference type="ARBA" id="ARBA00010637"/>
    </source>
</evidence>
<name>A0A8J3CPI6_9PROT</name>
<proteinExistence type="inferred from homology"/>
<evidence type="ECO:0000256" key="8">
    <source>
        <dbReference type="ARBA" id="ARBA00022989"/>
    </source>
</evidence>
<dbReference type="Gene3D" id="3.30.1360.100">
    <property type="entry name" value="General secretion pathway protein M, EpsM"/>
    <property type="match status" value="1"/>
</dbReference>
<dbReference type="AlphaFoldDB" id="A0A8J3CPI6"/>
<evidence type="ECO:0000256" key="5">
    <source>
        <dbReference type="ARBA" id="ARBA00022519"/>
    </source>
</evidence>
<gene>
    <name evidence="11" type="ORF">GCM10009069_08100</name>
</gene>
<dbReference type="GO" id="GO:0015627">
    <property type="term" value="C:type II protein secretion system complex"/>
    <property type="evidence" value="ECO:0007669"/>
    <property type="project" value="InterPro"/>
</dbReference>
<comment type="subcellular location">
    <subcellularLocation>
        <location evidence="1">Cell inner membrane</location>
        <topology evidence="1">Single-pass membrane protein</topology>
    </subcellularLocation>
</comment>
<dbReference type="InterPro" id="IPR007690">
    <property type="entry name" value="T2SS_GspM"/>
</dbReference>
<feature type="transmembrane region" description="Helical" evidence="10">
    <location>
        <begin position="18"/>
        <end position="40"/>
    </location>
</feature>
<evidence type="ECO:0000313" key="12">
    <source>
        <dbReference type="Proteomes" id="UP000634004"/>
    </source>
</evidence>
<evidence type="ECO:0000256" key="4">
    <source>
        <dbReference type="ARBA" id="ARBA00022475"/>
    </source>
</evidence>
<dbReference type="SUPFAM" id="SSF103054">
    <property type="entry name" value="General secretion pathway protein M, EpsM"/>
    <property type="match status" value="1"/>
</dbReference>
<evidence type="ECO:0000256" key="6">
    <source>
        <dbReference type="ARBA" id="ARBA00022692"/>
    </source>
</evidence>
<keyword evidence="3" id="KW-0813">Transport</keyword>
<dbReference type="GO" id="GO:0015628">
    <property type="term" value="P:protein secretion by the type II secretion system"/>
    <property type="evidence" value="ECO:0007669"/>
    <property type="project" value="InterPro"/>
</dbReference>
<keyword evidence="8 10" id="KW-1133">Transmembrane helix</keyword>
<keyword evidence="4" id="KW-1003">Cell membrane</keyword>
<dbReference type="Proteomes" id="UP000634004">
    <property type="component" value="Unassembled WGS sequence"/>
</dbReference>
<comment type="similarity">
    <text evidence="2">Belongs to the GSP M family.</text>
</comment>
<evidence type="ECO:0000256" key="9">
    <source>
        <dbReference type="ARBA" id="ARBA00023136"/>
    </source>
</evidence>
<dbReference type="RefSeq" id="WP_189495668.1">
    <property type="nucleotide sequence ID" value="NZ_BMZH01000002.1"/>
</dbReference>
<reference evidence="11" key="2">
    <citation type="submission" date="2020-09" db="EMBL/GenBank/DDBJ databases">
        <authorList>
            <person name="Sun Q."/>
            <person name="Kim S."/>
        </authorList>
    </citation>
    <scope>NUCLEOTIDE SEQUENCE</scope>
    <source>
        <strain evidence="11">KCTC 32513</strain>
    </source>
</reference>
<evidence type="ECO:0000256" key="7">
    <source>
        <dbReference type="ARBA" id="ARBA00022927"/>
    </source>
</evidence>
<keyword evidence="5" id="KW-0997">Cell inner membrane</keyword>
<evidence type="ECO:0000256" key="10">
    <source>
        <dbReference type="SAM" id="Phobius"/>
    </source>
</evidence>
<organism evidence="11 12">
    <name type="scientific">Algimonas arctica</name>
    <dbReference type="NCBI Taxonomy" id="1479486"/>
    <lineage>
        <taxon>Bacteria</taxon>
        <taxon>Pseudomonadati</taxon>
        <taxon>Pseudomonadota</taxon>
        <taxon>Alphaproteobacteria</taxon>
        <taxon>Maricaulales</taxon>
        <taxon>Robiginitomaculaceae</taxon>
        <taxon>Algimonas</taxon>
    </lineage>
</organism>
<dbReference type="EMBL" id="BMZH01000002">
    <property type="protein sequence ID" value="GHA87183.1"/>
    <property type="molecule type" value="Genomic_DNA"/>
</dbReference>
<keyword evidence="6 10" id="KW-0812">Transmembrane</keyword>
<keyword evidence="12" id="KW-1185">Reference proteome</keyword>